<feature type="chain" id="PRO_5010416220" evidence="1">
    <location>
        <begin position="34"/>
        <end position="202"/>
    </location>
</feature>
<dbReference type="AlphaFoldDB" id="A0A0E1NT48"/>
<dbReference type="PANTHER" id="PTHR33420:SF10">
    <property type="entry name" value="FIMBRIAE MAJOR SUBUNIT"/>
    <property type="match status" value="1"/>
</dbReference>
<dbReference type="HOGENOM" id="CLU_088965_2_4_6"/>
<dbReference type="InterPro" id="IPR008966">
    <property type="entry name" value="Adhesion_dom_sf"/>
</dbReference>
<dbReference type="InterPro" id="IPR000259">
    <property type="entry name" value="Adhesion_dom_fimbrial"/>
</dbReference>
<evidence type="ECO:0000313" key="3">
    <source>
        <dbReference type="EMBL" id="ABG14096.1"/>
    </source>
</evidence>
<proteinExistence type="predicted"/>
<protein>
    <submittedName>
        <fullName evidence="3">Fimbrial protein</fullName>
    </submittedName>
</protein>
<dbReference type="SUPFAM" id="SSF49401">
    <property type="entry name" value="Bacterial adhesins"/>
    <property type="match status" value="1"/>
</dbReference>
<dbReference type="InterPro" id="IPR036937">
    <property type="entry name" value="Adhesion_dom_fimbrial_sf"/>
</dbReference>
<evidence type="ECO:0000256" key="1">
    <source>
        <dbReference type="SAM" id="SignalP"/>
    </source>
</evidence>
<dbReference type="GO" id="GO:0043709">
    <property type="term" value="P:cell adhesion involved in single-species biofilm formation"/>
    <property type="evidence" value="ECO:0007669"/>
    <property type="project" value="TreeGrafter"/>
</dbReference>
<feature type="domain" description="Fimbrial-type adhesion" evidence="2">
    <location>
        <begin position="48"/>
        <end position="201"/>
    </location>
</feature>
<gene>
    <name evidence="3" type="ordered locus">YPA_2131</name>
</gene>
<dbReference type="Gene3D" id="2.60.40.1090">
    <property type="entry name" value="Fimbrial-type adhesion domain"/>
    <property type="match status" value="1"/>
</dbReference>
<dbReference type="PATRIC" id="fig|360102.15.peg.765"/>
<reference evidence="3 4" key="1">
    <citation type="journal article" date="2006" name="J. Bacteriol.">
        <title>Complete genome sequence of Yersinia pestis strains Antiqua and Nepal516: evidence of gene reduction in an emerging pathogen.</title>
        <authorList>
            <person name="Chain P.S."/>
            <person name="Hu P."/>
            <person name="Malfatti S.A."/>
            <person name="Radnedge L."/>
            <person name="Larimer F."/>
            <person name="Vergez L.M."/>
            <person name="Worsham P."/>
            <person name="Chu M.C."/>
            <person name="Andersen G.L."/>
        </authorList>
    </citation>
    <scope>NUCLEOTIDE SEQUENCE [LARGE SCALE GENOMIC DNA]</scope>
    <source>
        <strain evidence="3 4">Antiqua</strain>
    </source>
</reference>
<name>A0A0E1NT48_YERPA</name>
<dbReference type="KEGG" id="ypa:YPA_2131"/>
<dbReference type="GeneID" id="57975762"/>
<dbReference type="Pfam" id="PF00419">
    <property type="entry name" value="Fimbrial"/>
    <property type="match status" value="1"/>
</dbReference>
<dbReference type="EMBL" id="CP000308">
    <property type="protein sequence ID" value="ABG14096.1"/>
    <property type="molecule type" value="Genomic_DNA"/>
</dbReference>
<accession>A0A0E1NT48</accession>
<dbReference type="PANTHER" id="PTHR33420">
    <property type="entry name" value="FIMBRIAL SUBUNIT ELFA-RELATED"/>
    <property type="match status" value="1"/>
</dbReference>
<evidence type="ECO:0000259" key="2">
    <source>
        <dbReference type="Pfam" id="PF00419"/>
    </source>
</evidence>
<keyword evidence="1" id="KW-0732">Signal</keyword>
<dbReference type="GO" id="GO:0009289">
    <property type="term" value="C:pilus"/>
    <property type="evidence" value="ECO:0007669"/>
    <property type="project" value="InterPro"/>
</dbReference>
<sequence precursor="true">MSSSLKNKVAQKPIALLLLLTTVFIAQSQPAQAASSCAGTADCHIQVSFGGEYVEDTCEVSINGASSAESVSLPTLSTSKLNIDGAEAGNQAFQIALKLCPANRSVDLRFTAADSSRNPDVITGNLQNELADDYSRNVQVRLSKATGQQMFVGRENSVQEYVIPATGEDITHYFLAGYYAKGTNAVTPGQVKATAGIELVYK</sequence>
<dbReference type="RefSeq" id="WP_002211576.1">
    <property type="nucleotide sequence ID" value="NC_008150.1"/>
</dbReference>
<dbReference type="Proteomes" id="UP000001971">
    <property type="component" value="Chromosome"/>
</dbReference>
<organism evidence="3 4">
    <name type="scientific">Yersinia pestis bv. Antiqua (strain Antiqua)</name>
    <dbReference type="NCBI Taxonomy" id="360102"/>
    <lineage>
        <taxon>Bacteria</taxon>
        <taxon>Pseudomonadati</taxon>
        <taxon>Pseudomonadota</taxon>
        <taxon>Gammaproteobacteria</taxon>
        <taxon>Enterobacterales</taxon>
        <taxon>Yersiniaceae</taxon>
        <taxon>Yersinia</taxon>
    </lineage>
</organism>
<dbReference type="InterPro" id="IPR050263">
    <property type="entry name" value="Bact_Fimbrial_Adh_Pro"/>
</dbReference>
<feature type="signal peptide" evidence="1">
    <location>
        <begin position="1"/>
        <end position="33"/>
    </location>
</feature>
<evidence type="ECO:0000313" key="4">
    <source>
        <dbReference type="Proteomes" id="UP000001971"/>
    </source>
</evidence>